<evidence type="ECO:0000259" key="3">
    <source>
        <dbReference type="Pfam" id="PF12793"/>
    </source>
</evidence>
<dbReference type="RefSeq" id="WP_390276432.1">
    <property type="nucleotide sequence ID" value="NZ_JBHRYH010000005.1"/>
</dbReference>
<evidence type="ECO:0000313" key="5">
    <source>
        <dbReference type="Proteomes" id="UP001595636"/>
    </source>
</evidence>
<dbReference type="EMBL" id="JBHRYH010000005">
    <property type="protein sequence ID" value="MFC3625032.1"/>
    <property type="molecule type" value="Genomic_DNA"/>
</dbReference>
<feature type="domain" description="Solute-binding protein family 5" evidence="2">
    <location>
        <begin position="161"/>
        <end position="317"/>
    </location>
</feature>
<dbReference type="Pfam" id="PF12793">
    <property type="entry name" value="SgrR_N"/>
    <property type="match status" value="1"/>
</dbReference>
<gene>
    <name evidence="4" type="ORF">ACFOKJ_02595</name>
</gene>
<dbReference type="PANTHER" id="PTHR30290">
    <property type="entry name" value="PERIPLASMIC BINDING COMPONENT OF ABC TRANSPORTER"/>
    <property type="match status" value="1"/>
</dbReference>
<comment type="caution">
    <text evidence="4">The sequence shown here is derived from an EMBL/GenBank/DDBJ whole genome shotgun (WGS) entry which is preliminary data.</text>
</comment>
<dbReference type="InterPro" id="IPR025370">
    <property type="entry name" value="SgrR_HTH_N"/>
</dbReference>
<dbReference type="PANTHER" id="PTHR30290:SF72">
    <property type="entry name" value="HTH-TYPE TRANSCRIPTIONAL REGULATOR SGRR"/>
    <property type="match status" value="1"/>
</dbReference>
<evidence type="ECO:0000256" key="1">
    <source>
        <dbReference type="ARBA" id="ARBA00023125"/>
    </source>
</evidence>
<feature type="domain" description="Transcriptional regulator SgrR N-terminal HTH" evidence="3">
    <location>
        <begin position="2"/>
        <end position="109"/>
    </location>
</feature>
<keyword evidence="1" id="KW-0238">DNA-binding</keyword>
<dbReference type="InterPro" id="IPR000914">
    <property type="entry name" value="SBP_5_dom"/>
</dbReference>
<dbReference type="InterPro" id="IPR036390">
    <property type="entry name" value="WH_DNA-bd_sf"/>
</dbReference>
<dbReference type="SUPFAM" id="SSF53850">
    <property type="entry name" value="Periplasmic binding protein-like II"/>
    <property type="match status" value="1"/>
</dbReference>
<evidence type="ECO:0000313" key="4">
    <source>
        <dbReference type="EMBL" id="MFC3625032.1"/>
    </source>
</evidence>
<name>A0ABV7TQH6_9NEIS</name>
<dbReference type="Gene3D" id="3.40.190.10">
    <property type="entry name" value="Periplasmic binding protein-like II"/>
    <property type="match status" value="1"/>
</dbReference>
<sequence>MRLEQQYRLLYRHYGEGDAYPGLPALAALLNCSERNVRLQLARMQAQGWLSWLPGRGRGRRSTLRCLLSPDALALQGVGQLLAQGELEQAFARLPPAQRGQLMAQLPRYLGAGNNRRQLRIPLHRQLTTLDPIAVSSRLEAHLVRQLFDRLCDFDVHSQTLLPALAHHWEAADEARRWRFWLRPGISFHDGTPLDAAAVAASIRRLDSPACPWRRQYRDLRAIRVHDALSLSFELADSDWLWPQRLLTANASIVPPRRAADFARQPVGSGPFRVLRHSPQRLTLQANPHYYRARPLLDEIDLWVIEDDASTAQGFDLRLDAGDTVRALQSACTYLLPNPQRPLLADAACRRWLLRLLSQPALVATDDPLRRPALGLLPDWQQPPVAPGEAALPAGSRLRLVTYELPAFQPLAQALAARLAAHGITLDIDTLSYPRYEDHPSWWPHTDLVLSSEVLHDDRDYSCHEWFGSNPVLQQALRGEAGARMDAALLAIQHQPERAARMAAYRQIGDWLVAEGWLLPLSHERQGILASPAVAGLKLGLNGWMDFSSLWLREET</sequence>
<dbReference type="Proteomes" id="UP001595636">
    <property type="component" value="Unassembled WGS sequence"/>
</dbReference>
<dbReference type="Gene3D" id="3.10.105.10">
    <property type="entry name" value="Dipeptide-binding Protein, Domain 3"/>
    <property type="match status" value="1"/>
</dbReference>
<reference evidence="5" key="1">
    <citation type="journal article" date="2019" name="Int. J. Syst. Evol. Microbiol.">
        <title>The Global Catalogue of Microorganisms (GCM) 10K type strain sequencing project: providing services to taxonomists for standard genome sequencing and annotation.</title>
        <authorList>
            <consortium name="The Broad Institute Genomics Platform"/>
            <consortium name="The Broad Institute Genome Sequencing Center for Infectious Disease"/>
            <person name="Wu L."/>
            <person name="Ma J."/>
        </authorList>
    </citation>
    <scope>NUCLEOTIDE SEQUENCE [LARGE SCALE GENOMIC DNA]</scope>
    <source>
        <strain evidence="5">KCTC 42195</strain>
    </source>
</reference>
<organism evidence="4 5">
    <name type="scientific">Vogesella amnigena</name>
    <dbReference type="NCBI Taxonomy" id="1507449"/>
    <lineage>
        <taxon>Bacteria</taxon>
        <taxon>Pseudomonadati</taxon>
        <taxon>Pseudomonadota</taxon>
        <taxon>Betaproteobacteria</taxon>
        <taxon>Neisseriales</taxon>
        <taxon>Chromobacteriaceae</taxon>
        <taxon>Vogesella</taxon>
    </lineage>
</organism>
<accession>A0ABV7TQH6</accession>
<dbReference type="InterPro" id="IPR039424">
    <property type="entry name" value="SBP_5"/>
</dbReference>
<dbReference type="Pfam" id="PF00496">
    <property type="entry name" value="SBP_bac_5"/>
    <property type="match status" value="1"/>
</dbReference>
<evidence type="ECO:0000259" key="2">
    <source>
        <dbReference type="Pfam" id="PF00496"/>
    </source>
</evidence>
<keyword evidence="5" id="KW-1185">Reference proteome</keyword>
<proteinExistence type="predicted"/>
<protein>
    <submittedName>
        <fullName evidence="4">ABC transporter substrate-binding protein</fullName>
    </submittedName>
</protein>
<dbReference type="SUPFAM" id="SSF46785">
    <property type="entry name" value="Winged helix' DNA-binding domain"/>
    <property type="match status" value="1"/>
</dbReference>